<gene>
    <name evidence="1" type="ORF">LTRI10_LOCUS7091</name>
</gene>
<evidence type="ECO:0000313" key="2">
    <source>
        <dbReference type="Proteomes" id="UP001497516"/>
    </source>
</evidence>
<protein>
    <submittedName>
        <fullName evidence="1">Uncharacterized protein</fullName>
    </submittedName>
</protein>
<organism evidence="1 2">
    <name type="scientific">Linum trigynum</name>
    <dbReference type="NCBI Taxonomy" id="586398"/>
    <lineage>
        <taxon>Eukaryota</taxon>
        <taxon>Viridiplantae</taxon>
        <taxon>Streptophyta</taxon>
        <taxon>Embryophyta</taxon>
        <taxon>Tracheophyta</taxon>
        <taxon>Spermatophyta</taxon>
        <taxon>Magnoliopsida</taxon>
        <taxon>eudicotyledons</taxon>
        <taxon>Gunneridae</taxon>
        <taxon>Pentapetalae</taxon>
        <taxon>rosids</taxon>
        <taxon>fabids</taxon>
        <taxon>Malpighiales</taxon>
        <taxon>Linaceae</taxon>
        <taxon>Linum</taxon>
    </lineage>
</organism>
<reference evidence="1 2" key="1">
    <citation type="submission" date="2024-04" db="EMBL/GenBank/DDBJ databases">
        <authorList>
            <person name="Fracassetti M."/>
        </authorList>
    </citation>
    <scope>NUCLEOTIDE SEQUENCE [LARGE SCALE GENOMIC DNA]</scope>
</reference>
<evidence type="ECO:0000313" key="1">
    <source>
        <dbReference type="EMBL" id="CAL1359617.1"/>
    </source>
</evidence>
<proteinExistence type="predicted"/>
<name>A0AAV2CT77_9ROSI</name>
<dbReference type="EMBL" id="OZ034814">
    <property type="protein sequence ID" value="CAL1359617.1"/>
    <property type="molecule type" value="Genomic_DNA"/>
</dbReference>
<keyword evidence="2" id="KW-1185">Reference proteome</keyword>
<accession>A0AAV2CT77</accession>
<dbReference type="AlphaFoldDB" id="A0AAV2CT77"/>
<dbReference type="Proteomes" id="UP001497516">
    <property type="component" value="Chromosome 10"/>
</dbReference>
<sequence>MKPVPIKANPIRVSSPSIIPAVAAKVVALVTGTASEIGASLKRAKKVADAERLIKKGIEYCQNSRRLIAVPSEETSF</sequence>